<dbReference type="Gramene" id="AET2Gv20129900.1">
    <property type="protein sequence ID" value="AET2Gv20129900.1"/>
    <property type="gene ID" value="AET2Gv20129900"/>
</dbReference>
<evidence type="ECO:0000256" key="1">
    <source>
        <dbReference type="ARBA" id="ARBA00011738"/>
    </source>
</evidence>
<dbReference type="AlphaFoldDB" id="A0A453AH50"/>
<keyword evidence="2" id="KW-0560">Oxidoreductase</keyword>
<dbReference type="EnsemblPlants" id="AET2Gv20129900.1">
    <property type="protein sequence ID" value="AET2Gv20129900.1"/>
    <property type="gene ID" value="AET2Gv20129900"/>
</dbReference>
<reference evidence="5" key="1">
    <citation type="journal article" date="2014" name="Science">
        <title>Ancient hybridizations among the ancestral genomes of bread wheat.</title>
        <authorList>
            <consortium name="International Wheat Genome Sequencing Consortium,"/>
            <person name="Marcussen T."/>
            <person name="Sandve S.R."/>
            <person name="Heier L."/>
            <person name="Spannagl M."/>
            <person name="Pfeifer M."/>
            <person name="Jakobsen K.S."/>
            <person name="Wulff B.B."/>
            <person name="Steuernagel B."/>
            <person name="Mayer K.F."/>
            <person name="Olsen O.A."/>
        </authorList>
    </citation>
    <scope>NUCLEOTIDE SEQUENCE [LARGE SCALE GENOMIC DNA]</scope>
    <source>
        <strain evidence="5">cv. AL8/78</strain>
    </source>
</reference>
<accession>A0A453AH50</accession>
<protein>
    <recommendedName>
        <fullName evidence="3">Enoyl reductase (ER) domain-containing protein</fullName>
    </recommendedName>
</protein>
<dbReference type="Pfam" id="PF16884">
    <property type="entry name" value="ADH_N_2"/>
    <property type="match status" value="1"/>
</dbReference>
<comment type="subunit">
    <text evidence="1">Homodimer.</text>
</comment>
<name>A0A453AH50_AEGTS</name>
<reference evidence="4" key="5">
    <citation type="journal article" date="2021" name="G3 (Bethesda)">
        <title>Aegilops tauschii genome assembly Aet v5.0 features greater sequence contiguity and improved annotation.</title>
        <authorList>
            <person name="Wang L."/>
            <person name="Zhu T."/>
            <person name="Rodriguez J.C."/>
            <person name="Deal K.R."/>
            <person name="Dubcovsky J."/>
            <person name="McGuire P.E."/>
            <person name="Lux T."/>
            <person name="Spannagl M."/>
            <person name="Mayer K.F.X."/>
            <person name="Baldrich P."/>
            <person name="Meyers B.C."/>
            <person name="Huo N."/>
            <person name="Gu Y.Q."/>
            <person name="Zhou H."/>
            <person name="Devos K.M."/>
            <person name="Bennetzen J.L."/>
            <person name="Unver T."/>
            <person name="Budak H."/>
            <person name="Gulick P.J."/>
            <person name="Galiba G."/>
            <person name="Kalapos B."/>
            <person name="Nelson D.R."/>
            <person name="Li P."/>
            <person name="You F.M."/>
            <person name="Luo M.C."/>
            <person name="Dvorak J."/>
        </authorList>
    </citation>
    <scope>NUCLEOTIDE SEQUENCE [LARGE SCALE GENOMIC DNA]</scope>
    <source>
        <strain evidence="4">cv. AL8/78</strain>
    </source>
</reference>
<reference evidence="5" key="2">
    <citation type="journal article" date="2017" name="Nat. Plants">
        <title>The Aegilops tauschii genome reveals multiple impacts of transposons.</title>
        <authorList>
            <person name="Zhao G."/>
            <person name="Zou C."/>
            <person name="Li K."/>
            <person name="Wang K."/>
            <person name="Li T."/>
            <person name="Gao L."/>
            <person name="Zhang X."/>
            <person name="Wang H."/>
            <person name="Yang Z."/>
            <person name="Liu X."/>
            <person name="Jiang W."/>
            <person name="Mao L."/>
            <person name="Kong X."/>
            <person name="Jiao Y."/>
            <person name="Jia J."/>
        </authorList>
    </citation>
    <scope>NUCLEOTIDE SEQUENCE [LARGE SCALE GENOMIC DNA]</scope>
    <source>
        <strain evidence="5">cv. AL8/78</strain>
    </source>
</reference>
<evidence type="ECO:0000313" key="4">
    <source>
        <dbReference type="EnsemblPlants" id="AET2Gv20129900.1"/>
    </source>
</evidence>
<dbReference type="InterPro" id="IPR036291">
    <property type="entry name" value="NAD(P)-bd_dom_sf"/>
</dbReference>
<dbReference type="FunFam" id="3.40.50.720:FF:000121">
    <property type="entry name" value="Prostaglandin reductase 2"/>
    <property type="match status" value="1"/>
</dbReference>
<reference evidence="4" key="4">
    <citation type="submission" date="2019-03" db="UniProtKB">
        <authorList>
            <consortium name="EnsemblPlants"/>
        </authorList>
    </citation>
    <scope>IDENTIFICATION</scope>
</reference>
<dbReference type="PANTHER" id="PTHR43205">
    <property type="entry name" value="PROSTAGLANDIN REDUCTASE"/>
    <property type="match status" value="1"/>
</dbReference>
<dbReference type="SMART" id="SM00829">
    <property type="entry name" value="PKS_ER"/>
    <property type="match status" value="1"/>
</dbReference>
<organism evidence="4 5">
    <name type="scientific">Aegilops tauschii subsp. strangulata</name>
    <name type="common">Goatgrass</name>
    <dbReference type="NCBI Taxonomy" id="200361"/>
    <lineage>
        <taxon>Eukaryota</taxon>
        <taxon>Viridiplantae</taxon>
        <taxon>Streptophyta</taxon>
        <taxon>Embryophyta</taxon>
        <taxon>Tracheophyta</taxon>
        <taxon>Spermatophyta</taxon>
        <taxon>Magnoliopsida</taxon>
        <taxon>Liliopsida</taxon>
        <taxon>Poales</taxon>
        <taxon>Poaceae</taxon>
        <taxon>BOP clade</taxon>
        <taxon>Pooideae</taxon>
        <taxon>Triticodae</taxon>
        <taxon>Triticeae</taxon>
        <taxon>Triticinae</taxon>
        <taxon>Aegilops</taxon>
    </lineage>
</organism>
<dbReference type="STRING" id="200361.A0A453AH50"/>
<dbReference type="InterPro" id="IPR020843">
    <property type="entry name" value="ER"/>
</dbReference>
<evidence type="ECO:0000259" key="3">
    <source>
        <dbReference type="SMART" id="SM00829"/>
    </source>
</evidence>
<dbReference type="SUPFAM" id="SSF50129">
    <property type="entry name" value="GroES-like"/>
    <property type="match status" value="2"/>
</dbReference>
<dbReference type="InterPro" id="IPR013149">
    <property type="entry name" value="ADH-like_C"/>
</dbReference>
<proteinExistence type="predicted"/>
<evidence type="ECO:0000313" key="5">
    <source>
        <dbReference type="Proteomes" id="UP000015105"/>
    </source>
</evidence>
<dbReference type="PANTHER" id="PTHR43205:SF60">
    <property type="entry name" value="ENOYL REDUCTASE (ER) DOMAIN-CONTAINING PROTEIN"/>
    <property type="match status" value="1"/>
</dbReference>
<dbReference type="Pfam" id="PF00107">
    <property type="entry name" value="ADH_zinc_N"/>
    <property type="match status" value="1"/>
</dbReference>
<reference evidence="4" key="3">
    <citation type="journal article" date="2017" name="Nature">
        <title>Genome sequence of the progenitor of the wheat D genome Aegilops tauschii.</title>
        <authorList>
            <person name="Luo M.C."/>
            <person name="Gu Y.Q."/>
            <person name="Puiu D."/>
            <person name="Wang H."/>
            <person name="Twardziok S.O."/>
            <person name="Deal K.R."/>
            <person name="Huo N."/>
            <person name="Zhu T."/>
            <person name="Wang L."/>
            <person name="Wang Y."/>
            <person name="McGuire P.E."/>
            <person name="Liu S."/>
            <person name="Long H."/>
            <person name="Ramasamy R.K."/>
            <person name="Rodriguez J.C."/>
            <person name="Van S.L."/>
            <person name="Yuan L."/>
            <person name="Wang Z."/>
            <person name="Xia Z."/>
            <person name="Xiao L."/>
            <person name="Anderson O.D."/>
            <person name="Ouyang S."/>
            <person name="Liang Y."/>
            <person name="Zimin A.V."/>
            <person name="Pertea G."/>
            <person name="Qi P."/>
            <person name="Bennetzen J.L."/>
            <person name="Dai X."/>
            <person name="Dawson M.W."/>
            <person name="Muller H.G."/>
            <person name="Kugler K."/>
            <person name="Rivarola-Duarte L."/>
            <person name="Spannagl M."/>
            <person name="Mayer K.F.X."/>
            <person name="Lu F.H."/>
            <person name="Bevan M.W."/>
            <person name="Leroy P."/>
            <person name="Li P."/>
            <person name="You F.M."/>
            <person name="Sun Q."/>
            <person name="Liu Z."/>
            <person name="Lyons E."/>
            <person name="Wicker T."/>
            <person name="Salzberg S.L."/>
            <person name="Devos K.M."/>
            <person name="Dvorak J."/>
        </authorList>
    </citation>
    <scope>NUCLEOTIDE SEQUENCE [LARGE SCALE GENOMIC DNA]</scope>
    <source>
        <strain evidence="4">cv. AL8/78</strain>
    </source>
</reference>
<evidence type="ECO:0000256" key="2">
    <source>
        <dbReference type="ARBA" id="ARBA00023002"/>
    </source>
</evidence>
<dbReference type="Gene3D" id="3.90.180.10">
    <property type="entry name" value="Medium-chain alcohol dehydrogenases, catalytic domain"/>
    <property type="match status" value="1"/>
</dbReference>
<dbReference type="CDD" id="cd08295">
    <property type="entry name" value="double_bond_reductase_like"/>
    <property type="match status" value="1"/>
</dbReference>
<dbReference type="GO" id="GO:0032440">
    <property type="term" value="F:2-alkenal reductase [NAD(P)H] activity"/>
    <property type="evidence" value="ECO:0007669"/>
    <property type="project" value="TreeGrafter"/>
</dbReference>
<sequence length="355" mass="39036">VYVQERKETMAAAAEVSNRSVILKRHVTGFPTEDDMELVTATVRLAVPPGSAAVMVKNLYLSCDPYMRSRMTNHKEPSYVPDYVPGEVIPTFSVSKVVESGHPDYKAGDLVWGMTACEEYTLITSPESIFKINHPKLPLSCYLGVLGMPGLTAYAGFFDVSKPKKGDYVFISAASGAVGQLVGQLAKITGCYVVGSAGSDEKVNLLKTKFGFDDAFNYKKEQDLNAALKRCFPEGIDIYFDNVGGAMLDAALLNMRLHGRVAMCGLISQYNLELHEGVRNLACVVTKRVRIEGFIVMEYFGTYRKFEEEMVSHLKEGNITYVEDVAEGIENMPAALVGLFYGRNIGKQLVAVARD</sequence>
<feature type="domain" description="Enoyl reductase (ER)" evidence="3">
    <location>
        <begin position="34"/>
        <end position="350"/>
    </location>
</feature>
<dbReference type="Proteomes" id="UP000015105">
    <property type="component" value="Chromosome 2D"/>
</dbReference>
<keyword evidence="5" id="KW-1185">Reference proteome</keyword>
<dbReference type="InterPro" id="IPR045010">
    <property type="entry name" value="MDR_fam"/>
</dbReference>
<dbReference type="SUPFAM" id="SSF51735">
    <property type="entry name" value="NAD(P)-binding Rossmann-fold domains"/>
    <property type="match status" value="1"/>
</dbReference>
<dbReference type="Gene3D" id="3.40.50.720">
    <property type="entry name" value="NAD(P)-binding Rossmann-like Domain"/>
    <property type="match status" value="1"/>
</dbReference>
<dbReference type="InterPro" id="IPR041694">
    <property type="entry name" value="ADH_N_2"/>
</dbReference>
<dbReference type="InterPro" id="IPR011032">
    <property type="entry name" value="GroES-like_sf"/>
</dbReference>